<evidence type="ECO:0000313" key="2">
    <source>
        <dbReference type="Proteomes" id="UP000199236"/>
    </source>
</evidence>
<dbReference type="EMBL" id="FOVR01000023">
    <property type="protein sequence ID" value="SFP12847.1"/>
    <property type="molecule type" value="Genomic_DNA"/>
</dbReference>
<evidence type="ECO:0008006" key="3">
    <source>
        <dbReference type="Google" id="ProtNLM"/>
    </source>
</evidence>
<organism evidence="1 2">
    <name type="scientific">Cohaesibacter marisflavi</name>
    <dbReference type="NCBI Taxonomy" id="655353"/>
    <lineage>
        <taxon>Bacteria</taxon>
        <taxon>Pseudomonadati</taxon>
        <taxon>Pseudomonadota</taxon>
        <taxon>Alphaproteobacteria</taxon>
        <taxon>Hyphomicrobiales</taxon>
        <taxon>Cohaesibacteraceae</taxon>
    </lineage>
</organism>
<evidence type="ECO:0000313" key="1">
    <source>
        <dbReference type="EMBL" id="SFP12847.1"/>
    </source>
</evidence>
<dbReference type="Proteomes" id="UP000199236">
    <property type="component" value="Unassembled WGS sequence"/>
</dbReference>
<proteinExistence type="predicted"/>
<gene>
    <name evidence="1" type="ORF">SAMN04488056_12324</name>
</gene>
<protein>
    <recommendedName>
        <fullName evidence="3">DNA primase/helicase</fullName>
    </recommendedName>
</protein>
<sequence length="607" mass="67399">MVTSGIQQIRDTVMPALREVTREQEKRKEAAPIPQGPDYVRGDDYPGEWKPDALGLPPDCPVQPLGMDGDTIFLIDAMGQLAAVSPSSFGQAFIQRLFGRHIGYAYWAWPAYSKENGITGFKAEKVRESFYTAASIKGLWNAVEKVRGLGAWRGDDGELIVHCGDCLWIDGKRIDTGEEGRYFYPKRPAIHSPWEEAIGFEDNPARNLFKILKTWNWKRPDVDPLLFLGWLGTGMLGGALEWRPSMFLIGDKAVGKSTLQGIVSQVLGDGLVSSTDTTPAGIYQRVGNGSLPVAIDELEAEADNRRVTGVVKLARLAASGGLMLRGGQDHTGVEFQARSTFLFSAINPPPLAPQDLSRMAVISIDRLDPTKVTDPPKLDPHTGQKIMRRLIDQWHLYEGTWQAYRETLRDGGHDSRGQDTYGTFLACAHLILGDEGMEEAGYRADDLSGWAETLDARNLTEKEAAEENWKECLEYLLTSRVDAWRGGMQHTIGALIEGYLDSGNSYLDVAKTREMLAQVDLGLLPKGQNKIDKNCDFLAIPNKGPNLTSLFEGMPWSNRVWSYALRQGPMDIVEYRKQFNKVKIGGVSRRVTLVNLTAFAEYAEREG</sequence>
<keyword evidence="2" id="KW-1185">Reference proteome</keyword>
<reference evidence="1 2" key="1">
    <citation type="submission" date="2016-10" db="EMBL/GenBank/DDBJ databases">
        <authorList>
            <person name="de Groot N.N."/>
        </authorList>
    </citation>
    <scope>NUCLEOTIDE SEQUENCE [LARGE SCALE GENOMIC DNA]</scope>
    <source>
        <strain evidence="1 2">CGMCC 1.9157</strain>
    </source>
</reference>
<accession>A0A1I5MU06</accession>
<dbReference type="STRING" id="655353.SAMN04488056_12324"/>
<dbReference type="OrthoDB" id="7208869at2"/>
<dbReference type="AlphaFoldDB" id="A0A1I5MU06"/>
<dbReference type="RefSeq" id="WP_139229368.1">
    <property type="nucleotide sequence ID" value="NZ_FOVR01000023.1"/>
</dbReference>
<name>A0A1I5MU06_9HYPH</name>